<dbReference type="EMBL" id="BJWK01000008">
    <property type="protein sequence ID" value="GEM09623.1"/>
    <property type="molecule type" value="Genomic_DNA"/>
</dbReference>
<proteinExistence type="predicted"/>
<gene>
    <name evidence="1" type="ORF">Rt10032_c08g3640</name>
</gene>
<dbReference type="OrthoDB" id="2529106at2759"/>
<comment type="caution">
    <text evidence="1">The sequence shown here is derived from an EMBL/GenBank/DDBJ whole genome shotgun (WGS) entry which is preliminary data.</text>
</comment>
<accession>A0A511KGX6</accession>
<evidence type="ECO:0000313" key="2">
    <source>
        <dbReference type="Proteomes" id="UP000321518"/>
    </source>
</evidence>
<reference evidence="1 2" key="1">
    <citation type="submission" date="2019-07" db="EMBL/GenBank/DDBJ databases">
        <title>Rhodotorula toruloides NBRC10032 genome sequencing.</title>
        <authorList>
            <person name="Shida Y."/>
            <person name="Takaku H."/>
            <person name="Ogasawara W."/>
            <person name="Mori K."/>
        </authorList>
    </citation>
    <scope>NUCLEOTIDE SEQUENCE [LARGE SCALE GENOMIC DNA]</scope>
    <source>
        <strain evidence="1 2">NBRC10032</strain>
    </source>
</reference>
<dbReference type="Proteomes" id="UP000321518">
    <property type="component" value="Unassembled WGS sequence"/>
</dbReference>
<protein>
    <submittedName>
        <fullName evidence="1">Uncharacterized protein</fullName>
    </submittedName>
</protein>
<dbReference type="AlphaFoldDB" id="A0A511KGX6"/>
<organism evidence="1 2">
    <name type="scientific">Rhodotorula toruloides</name>
    <name type="common">Yeast</name>
    <name type="synonym">Rhodosporidium toruloides</name>
    <dbReference type="NCBI Taxonomy" id="5286"/>
    <lineage>
        <taxon>Eukaryota</taxon>
        <taxon>Fungi</taxon>
        <taxon>Dikarya</taxon>
        <taxon>Basidiomycota</taxon>
        <taxon>Pucciniomycotina</taxon>
        <taxon>Microbotryomycetes</taxon>
        <taxon>Sporidiobolales</taxon>
        <taxon>Sporidiobolaceae</taxon>
        <taxon>Rhodotorula</taxon>
    </lineage>
</organism>
<sequence>MEVDEESVLMLNRILDEADNGGFRFGQTGRGTDDARSLKRARRTVEENAELTGIWIERASAKLLSSNRNSQIRLHTLSGSVHAAPLPPTTFELQLRVREPPVDPDERYRAGTDSGREYVIEQMSSRVKGGSGELQDAMQDLKPDDPPNPPAFFALLRQYSHLAAHRSHLFANLTETFSEVVPDGPDSRQDGQTELTFTSQRDRSPVLTFSYRIAPSFSTSPILRSAQPVEPLLSLALTSFPAGLPAKARHALEAISAQFERMLRDQFEAKAAVEAIVKAVFAGGE</sequence>
<name>A0A511KGX6_RHOTO</name>
<evidence type="ECO:0000313" key="1">
    <source>
        <dbReference type="EMBL" id="GEM09623.1"/>
    </source>
</evidence>